<reference evidence="1 2" key="1">
    <citation type="submission" date="2016-08" db="EMBL/GenBank/DDBJ databases">
        <authorList>
            <person name="Seilhamer J.J."/>
        </authorList>
    </citation>
    <scope>NUCLEOTIDE SEQUENCE [LARGE SCALE GENOMIC DNA]</scope>
    <source>
        <strain evidence="1 2">CFBP7245</strain>
    </source>
</reference>
<dbReference type="Proteomes" id="UP000238908">
    <property type="component" value="Unassembled WGS sequence"/>
</dbReference>
<proteinExistence type="predicted"/>
<gene>
    <name evidence="1" type="ORF">XdyCFBP7245_10695</name>
</gene>
<evidence type="ECO:0000313" key="1">
    <source>
        <dbReference type="EMBL" id="PPU56124.1"/>
    </source>
</evidence>
<organism evidence="1 2">
    <name type="scientific">Xanthomonas dyei</name>
    <dbReference type="NCBI Taxonomy" id="743699"/>
    <lineage>
        <taxon>Bacteria</taxon>
        <taxon>Pseudomonadati</taxon>
        <taxon>Pseudomonadota</taxon>
        <taxon>Gammaproteobacteria</taxon>
        <taxon>Lysobacterales</taxon>
        <taxon>Lysobacteraceae</taxon>
        <taxon>Xanthomonas</taxon>
    </lineage>
</organism>
<evidence type="ECO:0000313" key="2">
    <source>
        <dbReference type="Proteomes" id="UP000238908"/>
    </source>
</evidence>
<dbReference type="AlphaFoldDB" id="A0A2S7C3I1"/>
<comment type="caution">
    <text evidence="1">The sequence shown here is derived from an EMBL/GenBank/DDBJ whole genome shotgun (WGS) entry which is preliminary data.</text>
</comment>
<accession>A0A2S7C3I1</accession>
<name>A0A2S7C3I1_9XANT</name>
<sequence>MRMQRSLAALKPVAGSSWRGGNRLQRSGRFIAQGQRRQYAGRCTAASVAASIVFTFMRTVRLSFAPRIA</sequence>
<dbReference type="EMBL" id="MDEE01000013">
    <property type="protein sequence ID" value="PPU56124.1"/>
    <property type="molecule type" value="Genomic_DNA"/>
</dbReference>
<protein>
    <submittedName>
        <fullName evidence="1">Uncharacterized protein</fullName>
    </submittedName>
</protein>